<keyword evidence="3" id="KW-0804">Transcription</keyword>
<dbReference type="STRING" id="429701.A0A2G9H4L9"/>
<name>A0A2G9H4L9_9LAMI</name>
<feature type="domain" description="NAC" evidence="6">
    <location>
        <begin position="9"/>
        <end position="141"/>
    </location>
</feature>
<reference evidence="8" key="1">
    <citation type="journal article" date="2018" name="Gigascience">
        <title>Genome assembly of the Pink Ipe (Handroanthus impetiginosus, Bignoniaceae), a highly valued, ecologically keystone Neotropical timber forest tree.</title>
        <authorList>
            <person name="Silva-Junior O.B."/>
            <person name="Grattapaglia D."/>
            <person name="Novaes E."/>
            <person name="Collevatti R.G."/>
        </authorList>
    </citation>
    <scope>NUCLEOTIDE SEQUENCE [LARGE SCALE GENOMIC DNA]</scope>
    <source>
        <strain evidence="8">cv. UFG-1</strain>
    </source>
</reference>
<dbReference type="Proteomes" id="UP000231279">
    <property type="component" value="Unassembled WGS sequence"/>
</dbReference>
<evidence type="ECO:0000313" key="7">
    <source>
        <dbReference type="EMBL" id="PIN12462.1"/>
    </source>
</evidence>
<feature type="compositionally biased region" description="Basic and acidic residues" evidence="5">
    <location>
        <begin position="182"/>
        <end position="193"/>
    </location>
</feature>
<evidence type="ECO:0000256" key="2">
    <source>
        <dbReference type="ARBA" id="ARBA00023125"/>
    </source>
</evidence>
<feature type="compositionally biased region" description="Polar residues" evidence="5">
    <location>
        <begin position="309"/>
        <end position="325"/>
    </location>
</feature>
<dbReference type="Pfam" id="PF02365">
    <property type="entry name" value="NAM"/>
    <property type="match status" value="1"/>
</dbReference>
<evidence type="ECO:0000313" key="8">
    <source>
        <dbReference type="Proteomes" id="UP000231279"/>
    </source>
</evidence>
<dbReference type="PROSITE" id="PS51005">
    <property type="entry name" value="NAC"/>
    <property type="match status" value="1"/>
</dbReference>
<feature type="region of interest" description="Disordered" evidence="5">
    <location>
        <begin position="291"/>
        <end position="337"/>
    </location>
</feature>
<feature type="region of interest" description="Disordered" evidence="5">
    <location>
        <begin position="166"/>
        <end position="205"/>
    </location>
</feature>
<keyword evidence="2" id="KW-0238">DNA-binding</keyword>
<keyword evidence="4" id="KW-0539">Nucleus</keyword>
<accession>A0A2G9H4L9</accession>
<comment type="caution">
    <text evidence="7">The sequence shown here is derived from an EMBL/GenBank/DDBJ whole genome shotgun (WGS) entry which is preliminary data.</text>
</comment>
<dbReference type="GO" id="GO:0003677">
    <property type="term" value="F:DNA binding"/>
    <property type="evidence" value="ECO:0007669"/>
    <property type="project" value="UniProtKB-KW"/>
</dbReference>
<dbReference type="InterPro" id="IPR003441">
    <property type="entry name" value="NAC-dom"/>
</dbReference>
<dbReference type="SUPFAM" id="SSF101941">
    <property type="entry name" value="NAC domain"/>
    <property type="match status" value="1"/>
</dbReference>
<evidence type="ECO:0000259" key="6">
    <source>
        <dbReference type="PROSITE" id="PS51005"/>
    </source>
</evidence>
<dbReference type="Gene3D" id="2.170.150.80">
    <property type="entry name" value="NAC domain"/>
    <property type="match status" value="1"/>
</dbReference>
<keyword evidence="8" id="KW-1185">Reference proteome</keyword>
<protein>
    <recommendedName>
        <fullName evidence="6">NAC domain-containing protein</fullName>
    </recommendedName>
</protein>
<dbReference type="PANTHER" id="PTHR31719:SF179">
    <property type="entry name" value="OS08G0148400 PROTEIN"/>
    <property type="match status" value="1"/>
</dbReference>
<evidence type="ECO:0000256" key="1">
    <source>
        <dbReference type="ARBA" id="ARBA00023015"/>
    </source>
</evidence>
<proteinExistence type="predicted"/>
<dbReference type="OrthoDB" id="1625833at2759"/>
<organism evidence="7 8">
    <name type="scientific">Handroanthus impetiginosus</name>
    <dbReference type="NCBI Taxonomy" id="429701"/>
    <lineage>
        <taxon>Eukaryota</taxon>
        <taxon>Viridiplantae</taxon>
        <taxon>Streptophyta</taxon>
        <taxon>Embryophyta</taxon>
        <taxon>Tracheophyta</taxon>
        <taxon>Spermatophyta</taxon>
        <taxon>Magnoliopsida</taxon>
        <taxon>eudicotyledons</taxon>
        <taxon>Gunneridae</taxon>
        <taxon>Pentapetalae</taxon>
        <taxon>asterids</taxon>
        <taxon>lamiids</taxon>
        <taxon>Lamiales</taxon>
        <taxon>Bignoniaceae</taxon>
        <taxon>Crescentiina</taxon>
        <taxon>Tabebuia alliance</taxon>
        <taxon>Handroanthus</taxon>
    </lineage>
</organism>
<sequence length="351" mass="39392">MCPPSRPPPPTEIGLYWSDQQIITFVNEYTPGSCLPNNVLADASPYQYRPSNLPEGFWHLVNTNEKKESVYGFWKAKGEACKIYSDSTISGWRTTLEYFEGQAPHGQRTNWLMQEYTVRTELSDKNKPKELSRLLCRVFLCDGHCSKSEKSPQNCKNAIEPKKVDSVASINPNTGITSGQDSRSESKAKRECEEGQLPVAANDRSIFSPEPFSEQECIARGDYLELNDLYPESHSSSSQNSSCPSKLSDEYFDSTAFLRDIEEEANKHLQEPPSSSRHNFIASARPNDIVLQPPSSGLLLSNVVEGPRPSSTVRESSRPSTSHGNAESKEEKKTNSPRKKKLKFLFCFTSF</sequence>
<feature type="compositionally biased region" description="Polar residues" evidence="5">
    <location>
        <begin position="168"/>
        <end position="181"/>
    </location>
</feature>
<dbReference type="EMBL" id="NKXS01002685">
    <property type="protein sequence ID" value="PIN12462.1"/>
    <property type="molecule type" value="Genomic_DNA"/>
</dbReference>
<dbReference type="InterPro" id="IPR036093">
    <property type="entry name" value="NAC_dom_sf"/>
</dbReference>
<evidence type="ECO:0000256" key="4">
    <source>
        <dbReference type="ARBA" id="ARBA00023242"/>
    </source>
</evidence>
<evidence type="ECO:0000256" key="3">
    <source>
        <dbReference type="ARBA" id="ARBA00023163"/>
    </source>
</evidence>
<gene>
    <name evidence="7" type="ORF">CDL12_14914</name>
</gene>
<dbReference type="AlphaFoldDB" id="A0A2G9H4L9"/>
<keyword evidence="1" id="KW-0805">Transcription regulation</keyword>
<evidence type="ECO:0000256" key="5">
    <source>
        <dbReference type="SAM" id="MobiDB-lite"/>
    </source>
</evidence>
<dbReference type="PANTHER" id="PTHR31719">
    <property type="entry name" value="NAC TRANSCRIPTION FACTOR 56"/>
    <property type="match status" value="1"/>
</dbReference>
<dbReference type="GO" id="GO:0006355">
    <property type="term" value="P:regulation of DNA-templated transcription"/>
    <property type="evidence" value="ECO:0007669"/>
    <property type="project" value="InterPro"/>
</dbReference>